<comment type="caution">
    <text evidence="4">The sequence shown here is derived from an EMBL/GenBank/DDBJ whole genome shotgun (WGS) entry which is preliminary data.</text>
</comment>
<dbReference type="PANTHER" id="PTHR43214">
    <property type="entry name" value="TWO-COMPONENT RESPONSE REGULATOR"/>
    <property type="match status" value="1"/>
</dbReference>
<feature type="non-terminal residue" evidence="4">
    <location>
        <position position="124"/>
    </location>
</feature>
<keyword evidence="1 4" id="KW-0238">DNA-binding</keyword>
<proteinExistence type="predicted"/>
<feature type="domain" description="Response regulatory" evidence="3">
    <location>
        <begin position="6"/>
        <end position="122"/>
    </location>
</feature>
<dbReference type="InterPro" id="IPR058245">
    <property type="entry name" value="NreC/VraR/RcsB-like_REC"/>
</dbReference>
<sequence length="124" mass="12932">MTDRVQVLVADDHPVFRSGLRALLATDPAVVVVGEAATGTEAVAATAREHPDVVLMDLNMPELDGVAATAQILQSNPQVAIVVLTMFDDDDSVFAAMRAGARGYLLKGTNQADILHAVHAVATG</sequence>
<organism evidence="4 5">
    <name type="scientific">Nocardioides pocheonensis</name>
    <dbReference type="NCBI Taxonomy" id="661485"/>
    <lineage>
        <taxon>Bacteria</taxon>
        <taxon>Bacillati</taxon>
        <taxon>Actinomycetota</taxon>
        <taxon>Actinomycetes</taxon>
        <taxon>Propionibacteriales</taxon>
        <taxon>Nocardioidaceae</taxon>
        <taxon>Nocardioides</taxon>
    </lineage>
</organism>
<protein>
    <submittedName>
        <fullName evidence="4">DNA-binding response regulator</fullName>
    </submittedName>
</protein>
<feature type="modified residue" description="4-aspartylphosphate" evidence="2">
    <location>
        <position position="57"/>
    </location>
</feature>
<dbReference type="InterPro" id="IPR039420">
    <property type="entry name" value="WalR-like"/>
</dbReference>
<dbReference type="GO" id="GO:0003677">
    <property type="term" value="F:DNA binding"/>
    <property type="evidence" value="ECO:0007669"/>
    <property type="project" value="UniProtKB-KW"/>
</dbReference>
<name>A0A3N0GP89_9ACTN</name>
<keyword evidence="5" id="KW-1185">Reference proteome</keyword>
<dbReference type="PROSITE" id="PS50110">
    <property type="entry name" value="RESPONSE_REGULATORY"/>
    <property type="match status" value="1"/>
</dbReference>
<dbReference type="SMART" id="SM00448">
    <property type="entry name" value="REC"/>
    <property type="match status" value="1"/>
</dbReference>
<dbReference type="GO" id="GO:0000160">
    <property type="term" value="P:phosphorelay signal transduction system"/>
    <property type="evidence" value="ECO:0007669"/>
    <property type="project" value="InterPro"/>
</dbReference>
<dbReference type="Proteomes" id="UP000279994">
    <property type="component" value="Unassembled WGS sequence"/>
</dbReference>
<evidence type="ECO:0000313" key="5">
    <source>
        <dbReference type="Proteomes" id="UP000279994"/>
    </source>
</evidence>
<dbReference type="InterPro" id="IPR011006">
    <property type="entry name" value="CheY-like_superfamily"/>
</dbReference>
<dbReference type="SUPFAM" id="SSF52172">
    <property type="entry name" value="CheY-like"/>
    <property type="match status" value="1"/>
</dbReference>
<dbReference type="CDD" id="cd17535">
    <property type="entry name" value="REC_NarL-like"/>
    <property type="match status" value="1"/>
</dbReference>
<dbReference type="InterPro" id="IPR001789">
    <property type="entry name" value="Sig_transdc_resp-reg_receiver"/>
</dbReference>
<dbReference type="OrthoDB" id="9808843at2"/>
<evidence type="ECO:0000313" key="4">
    <source>
        <dbReference type="EMBL" id="RNM14036.1"/>
    </source>
</evidence>
<accession>A0A3N0GP89</accession>
<evidence type="ECO:0000259" key="3">
    <source>
        <dbReference type="PROSITE" id="PS50110"/>
    </source>
</evidence>
<gene>
    <name evidence="4" type="ORF">EFL26_13950</name>
</gene>
<reference evidence="4 5" key="1">
    <citation type="submission" date="2018-11" db="EMBL/GenBank/DDBJ databases">
        <authorList>
            <person name="Li F."/>
        </authorList>
    </citation>
    <scope>NUCLEOTIDE SEQUENCE [LARGE SCALE GENOMIC DNA]</scope>
    <source>
        <strain evidence="4 5">Gsoil 818</strain>
    </source>
</reference>
<dbReference type="EMBL" id="RJSF01000040">
    <property type="protein sequence ID" value="RNM14036.1"/>
    <property type="molecule type" value="Genomic_DNA"/>
</dbReference>
<evidence type="ECO:0000256" key="2">
    <source>
        <dbReference type="PROSITE-ProRule" id="PRU00169"/>
    </source>
</evidence>
<dbReference type="Pfam" id="PF00072">
    <property type="entry name" value="Response_reg"/>
    <property type="match status" value="1"/>
</dbReference>
<evidence type="ECO:0000256" key="1">
    <source>
        <dbReference type="ARBA" id="ARBA00023125"/>
    </source>
</evidence>
<dbReference type="AlphaFoldDB" id="A0A3N0GP89"/>
<dbReference type="RefSeq" id="WP_148046728.1">
    <property type="nucleotide sequence ID" value="NZ_RJSF01000040.1"/>
</dbReference>
<keyword evidence="2" id="KW-0597">Phosphoprotein</keyword>
<dbReference type="Gene3D" id="3.40.50.2300">
    <property type="match status" value="1"/>
</dbReference>